<dbReference type="GO" id="GO:0005975">
    <property type="term" value="P:carbohydrate metabolic process"/>
    <property type="evidence" value="ECO:0007669"/>
    <property type="project" value="InterPro"/>
</dbReference>
<dbReference type="SUPFAM" id="SSF48208">
    <property type="entry name" value="Six-hairpin glycosidases"/>
    <property type="match status" value="1"/>
</dbReference>
<dbReference type="AlphaFoldDB" id="A0A1W1XR59"/>
<protein>
    <recommendedName>
        <fullName evidence="3">Squalene cyclase C-terminal domain-containing protein</fullName>
    </recommendedName>
</protein>
<dbReference type="Gene3D" id="1.50.10.20">
    <property type="match status" value="1"/>
</dbReference>
<dbReference type="CDD" id="cd00688">
    <property type="entry name" value="ISOPREN_C2_like"/>
    <property type="match status" value="1"/>
</dbReference>
<dbReference type="OrthoDB" id="5486200at2"/>
<evidence type="ECO:0000313" key="2">
    <source>
        <dbReference type="Proteomes" id="UP000192783"/>
    </source>
</evidence>
<dbReference type="EMBL" id="FWXF01000016">
    <property type="protein sequence ID" value="SMC26335.1"/>
    <property type="molecule type" value="Genomic_DNA"/>
</dbReference>
<name>A0A1W1XR59_9BACT</name>
<sequence>MGQRWTKGVRMFWDAWCRYRPWRPDHLRLLGRHILPSRNGVPQDDRVHLKAVLDWVRRAQDVRRGLPDQGGMSAGWSFEDGWLPSYPETSGYLVETLLVAAGVLNDTDLVCRAGEILDWELSLQQQDGAFPGHFGEAGSRPVIFNTGQIVHGLLAGYGHLERTDCLEAAVRACRWMVASQDGDGCWRRNVHNGVPHTYNTRAAWALARTGCVTGEKDLVRAAEKNLDWALGQQNSEGWFHANAFVPGRPPFTHTIAYAVRGLQESGLLLGRDRYVAAALRTSTVLVSLQKKDGSLAGAYDPQWRPRGRYVCLTGLAQIAIIWKRWVQTGLDHDGRFAQAFHRALGYLKRRHRLTGSGGPEDGAVAGSYPLWGAYSRFEFPNWAAKFFADVLLMKMADRAIPSDPQATQGGSPCPVFAS</sequence>
<gene>
    <name evidence="1" type="ORF">SAMN02746041_02605</name>
</gene>
<dbReference type="InterPro" id="IPR008928">
    <property type="entry name" value="6-hairpin_glycosidase_sf"/>
</dbReference>
<evidence type="ECO:0008006" key="3">
    <source>
        <dbReference type="Google" id="ProtNLM"/>
    </source>
</evidence>
<dbReference type="STRING" id="1121390.SAMN02746041_02605"/>
<organism evidence="1 2">
    <name type="scientific">Desulfacinum hydrothermale DSM 13146</name>
    <dbReference type="NCBI Taxonomy" id="1121390"/>
    <lineage>
        <taxon>Bacteria</taxon>
        <taxon>Pseudomonadati</taxon>
        <taxon>Thermodesulfobacteriota</taxon>
        <taxon>Syntrophobacteria</taxon>
        <taxon>Syntrophobacterales</taxon>
        <taxon>Syntrophobacteraceae</taxon>
        <taxon>Desulfacinum</taxon>
    </lineage>
</organism>
<accession>A0A1W1XR59</accession>
<evidence type="ECO:0000313" key="1">
    <source>
        <dbReference type="EMBL" id="SMC26335.1"/>
    </source>
</evidence>
<dbReference type="Proteomes" id="UP000192783">
    <property type="component" value="Unassembled WGS sequence"/>
</dbReference>
<reference evidence="1 2" key="1">
    <citation type="submission" date="2017-04" db="EMBL/GenBank/DDBJ databases">
        <authorList>
            <person name="Afonso C.L."/>
            <person name="Miller P.J."/>
            <person name="Scott M.A."/>
            <person name="Spackman E."/>
            <person name="Goraichik I."/>
            <person name="Dimitrov K.M."/>
            <person name="Suarez D.L."/>
            <person name="Swayne D.E."/>
        </authorList>
    </citation>
    <scope>NUCLEOTIDE SEQUENCE [LARGE SCALE GENOMIC DNA]</scope>
    <source>
        <strain evidence="1 2">DSM 13146</strain>
    </source>
</reference>
<proteinExistence type="predicted"/>
<keyword evidence="2" id="KW-1185">Reference proteome</keyword>